<reference evidence="1" key="1">
    <citation type="journal article" date="2014" name="Int. J. Syst. Evol. Microbiol.">
        <title>Complete genome sequence of Corynebacterium casei LMG S-19264T (=DSM 44701T), isolated from a smear-ripened cheese.</title>
        <authorList>
            <consortium name="US DOE Joint Genome Institute (JGI-PGF)"/>
            <person name="Walter F."/>
            <person name="Albersmeier A."/>
            <person name="Kalinowski J."/>
            <person name="Ruckert C."/>
        </authorList>
    </citation>
    <scope>NUCLEOTIDE SEQUENCE</scope>
    <source>
        <strain evidence="1">JCM 13064</strain>
    </source>
</reference>
<comment type="caution">
    <text evidence="1">The sequence shown here is derived from an EMBL/GenBank/DDBJ whole genome shotgun (WGS) entry which is preliminary data.</text>
</comment>
<proteinExistence type="predicted"/>
<evidence type="ECO:0000313" key="1">
    <source>
        <dbReference type="EMBL" id="GGK81887.1"/>
    </source>
</evidence>
<dbReference type="EMBL" id="BMNT01000012">
    <property type="protein sequence ID" value="GGK81887.1"/>
    <property type="molecule type" value="Genomic_DNA"/>
</dbReference>
<reference evidence="1" key="2">
    <citation type="submission" date="2020-09" db="EMBL/GenBank/DDBJ databases">
        <authorList>
            <person name="Sun Q."/>
            <person name="Ohkuma M."/>
        </authorList>
    </citation>
    <scope>NUCLEOTIDE SEQUENCE</scope>
    <source>
        <strain evidence="1">JCM 13064</strain>
    </source>
</reference>
<evidence type="ECO:0000313" key="2">
    <source>
        <dbReference type="Proteomes" id="UP000645217"/>
    </source>
</evidence>
<sequence>MTRQRTPVEQDAFQAWVYARNCLLYENDPGPAELNVGTAQEPHLVPRSLAWQQGYAMNVLVKCDGDHTRLLAAARECQAEAIRRTPASPHRAREWTRAADLCNLAAAMVEGAGGHRDDKARQRVVASCRHETMMMALGSIPAVAETSAQELIEQLAVIDAEPADPEPAFGSGRPPDDASASPLIEQELENAAAGLPDIDREPLIDRAAIAELVACADQVAWAPDRDRWHELIHRLSGRRLYRRYRTRRTRLPDDVPWTDVPSFNRPTWRTRTAYLAGAFAFAVDYQVCRTCGLGWVEDPYTEPVFQRSGLARTALTALRSDYPGLSWHTLGGHSRQAVPFWDAVGAAVPGGYTQRRPCPHIETG</sequence>
<dbReference type="AlphaFoldDB" id="A0A917VID9"/>
<dbReference type="RefSeq" id="WP_203968795.1">
    <property type="nucleotide sequence ID" value="NZ_BMNT01000012.1"/>
</dbReference>
<gene>
    <name evidence="1" type="ORF">GCM10007964_25680</name>
</gene>
<protein>
    <submittedName>
        <fullName evidence="1">Uncharacterized protein</fullName>
    </submittedName>
</protein>
<dbReference type="Proteomes" id="UP000645217">
    <property type="component" value="Unassembled WGS sequence"/>
</dbReference>
<accession>A0A917VID9</accession>
<organism evidence="1 2">
    <name type="scientific">Sphaerisporangium melleum</name>
    <dbReference type="NCBI Taxonomy" id="321316"/>
    <lineage>
        <taxon>Bacteria</taxon>
        <taxon>Bacillati</taxon>
        <taxon>Actinomycetota</taxon>
        <taxon>Actinomycetes</taxon>
        <taxon>Streptosporangiales</taxon>
        <taxon>Streptosporangiaceae</taxon>
        <taxon>Sphaerisporangium</taxon>
    </lineage>
</organism>
<name>A0A917VID9_9ACTN</name>
<keyword evidence="2" id="KW-1185">Reference proteome</keyword>